<gene>
    <name evidence="1" type="ORF">AAAT04_01040</name>
</gene>
<comment type="caution">
    <text evidence="1">The sequence shown here is derived from an EMBL/GenBank/DDBJ whole genome shotgun (WGS) entry which is preliminary data.</text>
</comment>
<dbReference type="RefSeq" id="WP_349115555.1">
    <property type="nucleotide sequence ID" value="NZ_JBBNFM010000001.1"/>
</dbReference>
<evidence type="ECO:0000313" key="2">
    <source>
        <dbReference type="Proteomes" id="UP001482186"/>
    </source>
</evidence>
<reference evidence="1 2" key="1">
    <citation type="submission" date="2024-04" db="EMBL/GenBank/DDBJ databases">
        <title>Human intestinal bacterial collection.</title>
        <authorList>
            <person name="Pauvert C."/>
            <person name="Hitch T.C.A."/>
            <person name="Clavel T."/>
        </authorList>
    </citation>
    <scope>NUCLEOTIDE SEQUENCE [LARGE SCALE GENOMIC DNA]</scope>
    <source>
        <strain evidence="1 2">CLA-AA-H141</strain>
    </source>
</reference>
<dbReference type="Proteomes" id="UP001482186">
    <property type="component" value="Unassembled WGS sequence"/>
</dbReference>
<proteinExistence type="predicted"/>
<evidence type="ECO:0000313" key="1">
    <source>
        <dbReference type="EMBL" id="MEQ2452634.1"/>
    </source>
</evidence>
<keyword evidence="2" id="KW-1185">Reference proteome</keyword>
<accession>A0ABV1EET0</accession>
<sequence length="42" mass="3973">MSHEGGLCGSNAGYGVRAGNACCHPKTGCGKLALQAGGPGIA</sequence>
<dbReference type="EMBL" id="JBBNFM010000001">
    <property type="protein sequence ID" value="MEQ2452634.1"/>
    <property type="molecule type" value="Genomic_DNA"/>
</dbReference>
<protein>
    <submittedName>
        <fullName evidence="1">Uncharacterized protein</fullName>
    </submittedName>
</protein>
<organism evidence="1 2">
    <name type="scientific">Coprococcus ammoniilyticus</name>
    <dbReference type="NCBI Taxonomy" id="2981785"/>
    <lineage>
        <taxon>Bacteria</taxon>
        <taxon>Bacillati</taxon>
        <taxon>Bacillota</taxon>
        <taxon>Clostridia</taxon>
        <taxon>Lachnospirales</taxon>
        <taxon>Lachnospiraceae</taxon>
        <taxon>Coprococcus</taxon>
    </lineage>
</organism>
<name>A0ABV1EET0_9FIRM</name>